<dbReference type="Pfam" id="PF25313">
    <property type="entry name" value="BRWD_AD"/>
    <property type="match status" value="1"/>
</dbReference>
<dbReference type="PROSITE" id="PS50294">
    <property type="entry name" value="WD_REPEATS_REGION"/>
    <property type="match status" value="3"/>
</dbReference>
<evidence type="ECO:0000259" key="7">
    <source>
        <dbReference type="Pfam" id="PF25313"/>
    </source>
</evidence>
<dbReference type="InterPro" id="IPR001680">
    <property type="entry name" value="WD40_rpt"/>
</dbReference>
<dbReference type="InterPro" id="IPR052060">
    <property type="entry name" value="Bromo_WD_repeat"/>
</dbReference>
<feature type="region of interest" description="Disordered" evidence="5">
    <location>
        <begin position="1081"/>
        <end position="1104"/>
    </location>
</feature>
<accession>A0AAW1XAS7</accession>
<feature type="region of interest" description="Disordered" evidence="5">
    <location>
        <begin position="1169"/>
        <end position="1189"/>
    </location>
</feature>
<keyword evidence="1 4" id="KW-0853">WD repeat</keyword>
<dbReference type="InterPro" id="IPR019775">
    <property type="entry name" value="WD40_repeat_CS"/>
</dbReference>
<feature type="domain" description="Bromo" evidence="6">
    <location>
        <begin position="1443"/>
        <end position="1495"/>
    </location>
</feature>
<feature type="repeat" description="WD" evidence="4">
    <location>
        <begin position="168"/>
        <end position="199"/>
    </location>
</feature>
<dbReference type="FunFam" id="2.130.10.10:FF:000627">
    <property type="entry name" value="Bromodomain and WD repeat domain-containing protein"/>
    <property type="match status" value="1"/>
</dbReference>
<dbReference type="PROSITE" id="PS00678">
    <property type="entry name" value="WD_REPEATS_1"/>
    <property type="match status" value="2"/>
</dbReference>
<dbReference type="Pfam" id="PF00439">
    <property type="entry name" value="Bromodomain"/>
    <property type="match status" value="1"/>
</dbReference>
<dbReference type="SMART" id="SM00320">
    <property type="entry name" value="WD40"/>
    <property type="match status" value="7"/>
</dbReference>
<dbReference type="InterPro" id="IPR057451">
    <property type="entry name" value="BRWD/PHIP_AD"/>
</dbReference>
<dbReference type="InterPro" id="IPR001487">
    <property type="entry name" value="Bromodomain"/>
</dbReference>
<reference evidence="8 9" key="1">
    <citation type="journal article" date="2023" name="G3 (Bethesda)">
        <title>A chromosome-length genome assembly and annotation of blackberry (Rubus argutus, cv. 'Hillquist').</title>
        <authorList>
            <person name="Bruna T."/>
            <person name="Aryal R."/>
            <person name="Dudchenko O."/>
            <person name="Sargent D.J."/>
            <person name="Mead D."/>
            <person name="Buti M."/>
            <person name="Cavallini A."/>
            <person name="Hytonen T."/>
            <person name="Andres J."/>
            <person name="Pham M."/>
            <person name="Weisz D."/>
            <person name="Mascagni F."/>
            <person name="Usai G."/>
            <person name="Natali L."/>
            <person name="Bassil N."/>
            <person name="Fernandez G.E."/>
            <person name="Lomsadze A."/>
            <person name="Armour M."/>
            <person name="Olukolu B."/>
            <person name="Poorten T."/>
            <person name="Britton C."/>
            <person name="Davik J."/>
            <person name="Ashrafi H."/>
            <person name="Aiden E.L."/>
            <person name="Borodovsky M."/>
            <person name="Worthington M."/>
        </authorList>
    </citation>
    <scope>NUCLEOTIDE SEQUENCE [LARGE SCALE GENOMIC DNA]</scope>
    <source>
        <strain evidence="8">PI 553951</strain>
    </source>
</reference>
<keyword evidence="3" id="KW-0103">Bromodomain</keyword>
<evidence type="ECO:0000259" key="6">
    <source>
        <dbReference type="Pfam" id="PF00439"/>
    </source>
</evidence>
<organism evidence="8 9">
    <name type="scientific">Rubus argutus</name>
    <name type="common">Southern blackberry</name>
    <dbReference type="NCBI Taxonomy" id="59490"/>
    <lineage>
        <taxon>Eukaryota</taxon>
        <taxon>Viridiplantae</taxon>
        <taxon>Streptophyta</taxon>
        <taxon>Embryophyta</taxon>
        <taxon>Tracheophyta</taxon>
        <taxon>Spermatophyta</taxon>
        <taxon>Magnoliopsida</taxon>
        <taxon>eudicotyledons</taxon>
        <taxon>Gunneridae</taxon>
        <taxon>Pentapetalae</taxon>
        <taxon>rosids</taxon>
        <taxon>fabids</taxon>
        <taxon>Rosales</taxon>
        <taxon>Rosaceae</taxon>
        <taxon>Rosoideae</taxon>
        <taxon>Rosoideae incertae sedis</taxon>
        <taxon>Rubus</taxon>
    </lineage>
</organism>
<keyword evidence="9" id="KW-1185">Reference proteome</keyword>
<dbReference type="FunFam" id="2.130.10.10:FF:000440">
    <property type="entry name" value="Bromodomain and WD repeat-containing protein"/>
    <property type="match status" value="1"/>
</dbReference>
<dbReference type="GO" id="GO:0008360">
    <property type="term" value="P:regulation of cell shape"/>
    <property type="evidence" value="ECO:0007669"/>
    <property type="project" value="TreeGrafter"/>
</dbReference>
<dbReference type="Gene3D" id="1.20.920.10">
    <property type="entry name" value="Bromodomain-like"/>
    <property type="match status" value="1"/>
</dbReference>
<feature type="repeat" description="WD" evidence="4">
    <location>
        <begin position="61"/>
        <end position="102"/>
    </location>
</feature>
<feature type="compositionally biased region" description="Basic residues" evidence="5">
    <location>
        <begin position="644"/>
        <end position="663"/>
    </location>
</feature>
<dbReference type="GO" id="GO:0005634">
    <property type="term" value="C:nucleus"/>
    <property type="evidence" value="ECO:0007669"/>
    <property type="project" value="TreeGrafter"/>
</dbReference>
<sequence length="1528" mass="171286">MPLRNHQPCFRRWKNTKRLRGHRNAVYCAIFDRSGRYVITGSDDRLVKIWLIETAFCLASCRGHEGDITDLAVSSNNALVASASNDCIIRVWRLPDGLPISVLRGHTGAVTAIAFNPRPGSIYHLLSSSDDGTCRIWDARNSQVTPRIYIPKPSDTIVGRNSGPSSSTVTQSHQIFCCAFNANGTVFVTGSSDTLARVWTASKPGSDESDQPNHEIDVLSGHENDVNYVQFSGCAVVSRFMAADTSKEENVPKFKNSWFNHDNIVTCSRDGSAIIWIPKSRRSHGKAGRWTRAYHLKVPPPPMPPQPSQGGPRQRILPTPRGVNMITWSLDNRFVLAAIMDCRICVWNASDGSLVHSLTGHSESTYVLDVHPFNPRLAMSAGYDGKTIVWDIWEGMPIRIYQTSQFKLVDGKFSPDGTSIILSDDVGQLYILDSGQGESHNDAKYDQFFLGDYRPIIQDSFGNVLDQETQISAYRRNMQDLLCDSGMIPYPEPYQSAYQQRRLGALGSEWRPSSLRLAVGPDFSVDPDFQMLPLADLDMLITEALPEFVDAMDWEPENEMQSDDAGSEYNITEDYSTGGEQGSLSSNPSVDPECSAEDSDEDAQVDGLRRSKRKKQKADIEVMTSSGRCVKRRNLNERDGHSFRSNKTRKSRHGQKTSRKKCSTSKSLRPQRVAARNALTLFSKITGRHTDGEDEDGSEGEISGSESSLQDSNIESDGSDRENLRSKYLKGKQVLLDESEDMVKSHELPEFRRRLVLKLPRLSSNTNTLIDSESTIHKCENPADLVDQSCRSEANENRRSSPGLEKCSMFERAVGVQSYKVENYLDLTENYKNGSIRWGGSRARTSKRLRVGEATSLDALPSTSVAVVGHTGKDYIESEKDCGKMPPQSESQRNGDTMDGVVIANEGTIGANTSEGLNGKAKVKEHSGFSECKDFDQSPKSVHMAPWDASTSSYLDKDGSVFSSEQNEVTPITTKLKLRKVLTGPESPCKQEMSSVLENLENGRCNTLPESLSSMDHDPIVPEDAGTHNFNSDHRCSSSREADTQIDKNAIASIHESIESLNRNKMFSAVYRRVKSHRSRINLEGDSSGKGEGAGEGSSHISNTSDHNLIAAVDCQGDSIDGARRTRSMGLKASTRDPSTMDHDLKLSQGHEPRYTFRSTQNSTMHKCQLQNGEWGSSSRTSVGLRSSRNRRSYYDHDMDPIDKRKSHQSTRKGTWLMLSAHEESSRYIPQLGDEVVYLRQGHQEYFDLGRLREDPPWAFIKQRIRAVEFCKVQDLEYSLLPGSGDSCCKLTLEFVDPSSDVYCKSFKMTLPEVTGFPDFIVERTRYVAAIERKWSCRDKCKVWWKNDGDDDGSWWDGRVVLIQPKSSEFPESPWEMCTVLYKTVPKETQLHSPWELFETNTQWVQPQIDDESKNKLHSAFAKLEKSAGSRQDSLGINKLKQLQEKPKFTNWCAVPISIELIQSRLENDYYRSLEALKHDFKVMLSDADAYVESHAESSGKMKRTSDKEFQEKLKCLSGWFTETISSL</sequence>
<feature type="repeat" description="WD" evidence="4">
    <location>
        <begin position="19"/>
        <end position="60"/>
    </location>
</feature>
<feature type="repeat" description="WD" evidence="4">
    <location>
        <begin position="358"/>
        <end position="392"/>
    </location>
</feature>
<gene>
    <name evidence="8" type="ORF">M0R45_021104</name>
</gene>
<dbReference type="InterPro" id="IPR015943">
    <property type="entry name" value="WD40/YVTN_repeat-like_dom_sf"/>
</dbReference>
<dbReference type="Gene3D" id="2.130.10.10">
    <property type="entry name" value="YVTN repeat-like/Quinoprotein amine dehydrogenase"/>
    <property type="match status" value="3"/>
</dbReference>
<dbReference type="InterPro" id="IPR036322">
    <property type="entry name" value="WD40_repeat_dom_sf"/>
</dbReference>
<name>A0AAW1XAS7_RUBAR</name>
<feature type="compositionally biased region" description="Acidic residues" evidence="5">
    <location>
        <begin position="594"/>
        <end position="604"/>
    </location>
</feature>
<dbReference type="GO" id="GO:0006357">
    <property type="term" value="P:regulation of transcription by RNA polymerase II"/>
    <property type="evidence" value="ECO:0007669"/>
    <property type="project" value="TreeGrafter"/>
</dbReference>
<evidence type="ECO:0000256" key="4">
    <source>
        <dbReference type="PROSITE-ProRule" id="PRU00221"/>
    </source>
</evidence>
<evidence type="ECO:0000256" key="5">
    <source>
        <dbReference type="SAM" id="MobiDB-lite"/>
    </source>
</evidence>
<feature type="domain" description="BRWD/PHIP ancillary-like" evidence="7">
    <location>
        <begin position="1226"/>
        <end position="1401"/>
    </location>
</feature>
<dbReference type="GO" id="GO:0007010">
    <property type="term" value="P:cytoskeleton organization"/>
    <property type="evidence" value="ECO:0007669"/>
    <property type="project" value="TreeGrafter"/>
</dbReference>
<protein>
    <submittedName>
        <fullName evidence="8">Uncharacterized protein</fullName>
    </submittedName>
</protein>
<feature type="region of interest" description="Disordered" evidence="5">
    <location>
        <begin position="558"/>
        <end position="725"/>
    </location>
</feature>
<evidence type="ECO:0000313" key="9">
    <source>
        <dbReference type="Proteomes" id="UP001457282"/>
    </source>
</evidence>
<evidence type="ECO:0000313" key="8">
    <source>
        <dbReference type="EMBL" id="KAK9933935.1"/>
    </source>
</evidence>
<feature type="repeat" description="WD" evidence="4">
    <location>
        <begin position="103"/>
        <end position="147"/>
    </location>
</feature>
<dbReference type="InterPro" id="IPR036427">
    <property type="entry name" value="Bromodomain-like_sf"/>
</dbReference>
<evidence type="ECO:0000256" key="3">
    <source>
        <dbReference type="ARBA" id="ARBA00023117"/>
    </source>
</evidence>
<dbReference type="CDD" id="cd00200">
    <property type="entry name" value="WD40"/>
    <property type="match status" value="1"/>
</dbReference>
<dbReference type="PANTHER" id="PTHR16266">
    <property type="entry name" value="WD REPEAT DOMAIN 9"/>
    <property type="match status" value="1"/>
</dbReference>
<dbReference type="SUPFAM" id="SSF50978">
    <property type="entry name" value="WD40 repeat-like"/>
    <property type="match status" value="1"/>
</dbReference>
<evidence type="ECO:0000256" key="2">
    <source>
        <dbReference type="ARBA" id="ARBA00022737"/>
    </source>
</evidence>
<dbReference type="SUPFAM" id="SSF47370">
    <property type="entry name" value="Bromodomain"/>
    <property type="match status" value="1"/>
</dbReference>
<evidence type="ECO:0000256" key="1">
    <source>
        <dbReference type="ARBA" id="ARBA00022574"/>
    </source>
</evidence>
<dbReference type="EMBL" id="JBEDUW010000004">
    <property type="protein sequence ID" value="KAK9933935.1"/>
    <property type="molecule type" value="Genomic_DNA"/>
</dbReference>
<keyword evidence="2" id="KW-0677">Repeat</keyword>
<dbReference type="Proteomes" id="UP001457282">
    <property type="component" value="Unassembled WGS sequence"/>
</dbReference>
<dbReference type="PANTHER" id="PTHR16266:SF17">
    <property type="entry name" value="BRWD3"/>
    <property type="match status" value="1"/>
</dbReference>
<feature type="compositionally biased region" description="Low complexity" evidence="5">
    <location>
        <begin position="1177"/>
        <end position="1187"/>
    </location>
</feature>
<proteinExistence type="predicted"/>
<dbReference type="Pfam" id="PF00400">
    <property type="entry name" value="WD40"/>
    <property type="match status" value="5"/>
</dbReference>
<comment type="caution">
    <text evidence="8">The sequence shown here is derived from an EMBL/GenBank/DDBJ whole genome shotgun (WGS) entry which is preliminary data.</text>
</comment>
<dbReference type="PROSITE" id="PS50082">
    <property type="entry name" value="WD_REPEATS_2"/>
    <property type="match status" value="5"/>
</dbReference>